<evidence type="ECO:0000313" key="2">
    <source>
        <dbReference type="Proteomes" id="UP001227230"/>
    </source>
</evidence>
<reference evidence="1 2" key="1">
    <citation type="journal article" date="2023" name="Hortic Res">
        <title>The complete reference genome for grapevine (Vitis vinifera L.) genetics and breeding.</title>
        <authorList>
            <person name="Shi X."/>
            <person name="Cao S."/>
            <person name="Wang X."/>
            <person name="Huang S."/>
            <person name="Wang Y."/>
            <person name="Liu Z."/>
            <person name="Liu W."/>
            <person name="Leng X."/>
            <person name="Peng Y."/>
            <person name="Wang N."/>
            <person name="Wang Y."/>
            <person name="Ma Z."/>
            <person name="Xu X."/>
            <person name="Zhang F."/>
            <person name="Xue H."/>
            <person name="Zhong H."/>
            <person name="Wang Y."/>
            <person name="Zhang K."/>
            <person name="Velt A."/>
            <person name="Avia K."/>
            <person name="Holtgrawe D."/>
            <person name="Grimplet J."/>
            <person name="Matus J.T."/>
            <person name="Ware D."/>
            <person name="Wu X."/>
            <person name="Wang H."/>
            <person name="Liu C."/>
            <person name="Fang Y."/>
            <person name="Rustenholz C."/>
            <person name="Cheng Z."/>
            <person name="Xiao H."/>
            <person name="Zhou Y."/>
        </authorList>
    </citation>
    <scope>NUCLEOTIDE SEQUENCE [LARGE SCALE GENOMIC DNA]</scope>
    <source>
        <strain evidence="2">cv. Pinot noir / PN40024</strain>
        <tissue evidence="1">Leaf</tissue>
    </source>
</reference>
<name>A0ABY9D2S8_VITVI</name>
<dbReference type="Proteomes" id="UP001227230">
    <property type="component" value="Chromosome 13"/>
</dbReference>
<organism evidence="1 2">
    <name type="scientific">Vitis vinifera</name>
    <name type="common">Grape</name>
    <dbReference type="NCBI Taxonomy" id="29760"/>
    <lineage>
        <taxon>Eukaryota</taxon>
        <taxon>Viridiplantae</taxon>
        <taxon>Streptophyta</taxon>
        <taxon>Embryophyta</taxon>
        <taxon>Tracheophyta</taxon>
        <taxon>Spermatophyta</taxon>
        <taxon>Magnoliopsida</taxon>
        <taxon>eudicotyledons</taxon>
        <taxon>Gunneridae</taxon>
        <taxon>Pentapetalae</taxon>
        <taxon>rosids</taxon>
        <taxon>Vitales</taxon>
        <taxon>Vitaceae</taxon>
        <taxon>Viteae</taxon>
        <taxon>Vitis</taxon>
    </lineage>
</organism>
<evidence type="ECO:0000313" key="1">
    <source>
        <dbReference type="EMBL" id="WKA01656.1"/>
    </source>
</evidence>
<keyword evidence="2" id="KW-1185">Reference proteome</keyword>
<sequence>MAYSKSSPTASSSTDFPLLEGADGLRGIPTLESVRWKSSLAWKRTLKNPMYLEILSSLELDDSLLSPVKSICEKDLSNLPLVYQKKRRSLWNWPEPD</sequence>
<proteinExistence type="predicted"/>
<accession>A0ABY9D2S8</accession>
<protein>
    <submittedName>
        <fullName evidence="1">Uncharacterized protein</fullName>
    </submittedName>
</protein>
<dbReference type="EMBL" id="CP126660">
    <property type="protein sequence ID" value="WKA01656.1"/>
    <property type="molecule type" value="Genomic_DNA"/>
</dbReference>
<gene>
    <name evidence="1" type="ORF">VitviT2T_019926</name>
</gene>